<dbReference type="OrthoDB" id="607685at2759"/>
<dbReference type="Proteomes" id="UP000019116">
    <property type="component" value="Chromosome 3B"/>
</dbReference>
<dbReference type="AlphaFoldDB" id="A0A3B6G176"/>
<dbReference type="PANTHER" id="PTHR33120:SF62">
    <property type="entry name" value="PIR2-LIKE HELICAL DOMAIN-CONTAINING PROTEIN"/>
    <property type="match status" value="1"/>
</dbReference>
<feature type="domain" description="DUF3615" evidence="2">
    <location>
        <begin position="640"/>
        <end position="732"/>
    </location>
</feature>
<dbReference type="Gramene" id="TraesCAD_scaffold_189666_01G000100.1">
    <property type="protein sequence ID" value="TraesCAD_scaffold_189666_01G000100.1"/>
    <property type="gene ID" value="TraesCAD_scaffold_189666_01G000100"/>
</dbReference>
<reference evidence="4" key="1">
    <citation type="submission" date="2018-08" db="EMBL/GenBank/DDBJ databases">
        <authorList>
            <person name="Rossello M."/>
        </authorList>
    </citation>
    <scope>NUCLEOTIDE SEQUENCE [LARGE SCALE GENOMIC DNA]</scope>
    <source>
        <strain evidence="4">cv. Chinese Spring</strain>
    </source>
</reference>
<evidence type="ECO:0000313" key="5">
    <source>
        <dbReference type="Proteomes" id="UP000019116"/>
    </source>
</evidence>
<feature type="region of interest" description="Disordered" evidence="1">
    <location>
        <begin position="1"/>
        <end position="21"/>
    </location>
</feature>
<dbReference type="Pfam" id="PF12274">
    <property type="entry name" value="DUF3615"/>
    <property type="match status" value="1"/>
</dbReference>
<sequence>MRWAQTQHARPVSLRKGNKRAYPIQNLRSRESSGTNPSCVTCKTPANPPDHPYMVHPMRMPPPPPDEYDPTRGTIACFTDHGLADDPVSPAALEALRVILVGHYEEAFRRLPVEDMPDGLDLAQLAHRGGFCLGLLDPVTNIVLNTISLLPHGFEFDANPSPAPSAPGLRMPSRRRNSSRDAWHGVACRSSGCLLEFMRAYFGLLSEEQARRYLIWARADIAMAVLLVEHELYDARPAPPDPRSSRTRQSLRLAAMHMQHPSPDSLVSLATAWLPPQKLEILAPILRHDGGRNRLAVQDVKNILHVLRHQDDISAMATLQSPPPLEEGTTSCIYLGDGRIAYTTIVQRAGDHIASLRRPQDTQSTLISYSTAAPSATDTTAEPHDSPCAYVGSLDMDEARQCPYVRSLEMSLLGTIHGFYLKALAMLPSYAARHHVRGILLAGHCYGPMDPVSNIILSTVWYDANFPLPVADRGTQAHDILDTLTMLRVVTSSLHGLVALLHANSGKHLPLHEILKYLCYRKCDLATMLQPYLHRNSPNPFASAAAAARHPQASAWATFLSSLAPTKLDQIRSLMISATANNTALSYESLTEIYNILREETRKAVTLPAPKLCRMAVSILTRKREAYAHQQSFIRGRIEQLLLEYARRHPSETKYDLDFICGVAVTLTGHQDQCYHVNFMAATKSTSKNTLFFAEFWWAYQDQSKPSVCCPLPQPYTMGKYEISRLFNLNMLSSQVFKECKLLKINVCSFGANLALPTGRCYYGQESARKLAYPDDSIDYFSRDITHGGLDDTEGILNTDFLYFDSERDVELAKVLQRMGKKEEVMQRSSTGRRAEWTAGVPLC</sequence>
<reference evidence="4" key="2">
    <citation type="submission" date="2018-10" db="UniProtKB">
        <authorList>
            <consortium name="EnsemblPlants"/>
        </authorList>
    </citation>
    <scope>IDENTIFICATION</scope>
</reference>
<keyword evidence="5" id="KW-1185">Reference proteome</keyword>
<dbReference type="OMA" id="CCPNGDA"/>
<dbReference type="Gramene" id="TraesROB_scaffold_210646_01G000100.1">
    <property type="protein sequence ID" value="TraesROB_scaffold_210646_01G000100.1"/>
    <property type="gene ID" value="TraesROB_scaffold_210646_01G000100"/>
</dbReference>
<evidence type="ECO:0000313" key="4">
    <source>
        <dbReference type="EnsemblPlants" id="TraesCS3B02G555000.1.cds1"/>
    </source>
</evidence>
<feature type="domain" description="PIR2-like helical" evidence="3">
    <location>
        <begin position="102"/>
        <end position="228"/>
    </location>
</feature>
<dbReference type="InterPro" id="IPR046527">
    <property type="entry name" value="PIR2-like_helical"/>
</dbReference>
<evidence type="ECO:0000256" key="1">
    <source>
        <dbReference type="SAM" id="MobiDB-lite"/>
    </source>
</evidence>
<evidence type="ECO:0000259" key="2">
    <source>
        <dbReference type="Pfam" id="PF12274"/>
    </source>
</evidence>
<protein>
    <submittedName>
        <fullName evidence="4">Uncharacterized protein</fullName>
    </submittedName>
</protein>
<dbReference type="EnsemblPlants" id="TraesCS3B02G555000.1">
    <property type="protein sequence ID" value="TraesCS3B02G555000.1.cds1"/>
    <property type="gene ID" value="TraesCS3B02G555000"/>
</dbReference>
<accession>A0A3B6G176</accession>
<dbReference type="Gramene" id="TraesCS3B02G555000.1">
    <property type="protein sequence ID" value="TraesCS3B02G555000.1.cds1"/>
    <property type="gene ID" value="TraesCS3B02G555000"/>
</dbReference>
<evidence type="ECO:0000259" key="3">
    <source>
        <dbReference type="Pfam" id="PF20235"/>
    </source>
</evidence>
<dbReference type="InterPro" id="IPR022059">
    <property type="entry name" value="DUF3615"/>
</dbReference>
<dbReference type="Gramene" id="TraesRN3B0101388900.1">
    <property type="protein sequence ID" value="TraesRN3B0101388900.1"/>
    <property type="gene ID" value="TraesRN3B0101388900"/>
</dbReference>
<dbReference type="Pfam" id="PF20235">
    <property type="entry name" value="PIR2-like_helical"/>
    <property type="match status" value="2"/>
</dbReference>
<proteinExistence type="predicted"/>
<dbReference type="PANTHER" id="PTHR33120">
    <property type="entry name" value="EXPRESSED PROTEIN-RELATED"/>
    <property type="match status" value="1"/>
</dbReference>
<feature type="domain" description="PIR2-like helical" evidence="3">
    <location>
        <begin position="415"/>
        <end position="527"/>
    </location>
</feature>
<dbReference type="Gramene" id="TraesWEE_scaffold_228246_01G000100.1">
    <property type="protein sequence ID" value="TraesWEE_scaffold_228246_01G000100.1"/>
    <property type="gene ID" value="TraesWEE_scaffold_228246_01G000100"/>
</dbReference>
<dbReference type="Gramene" id="TraesCLE_scaffold_222820_01G000100.1">
    <property type="protein sequence ID" value="TraesCLE_scaffold_222820_01G000100.1"/>
    <property type="gene ID" value="TraesCLE_scaffold_222820_01G000100"/>
</dbReference>
<name>A0A3B6G176_WHEAT</name>
<organism evidence="4">
    <name type="scientific">Triticum aestivum</name>
    <name type="common">Wheat</name>
    <dbReference type="NCBI Taxonomy" id="4565"/>
    <lineage>
        <taxon>Eukaryota</taxon>
        <taxon>Viridiplantae</taxon>
        <taxon>Streptophyta</taxon>
        <taxon>Embryophyta</taxon>
        <taxon>Tracheophyta</taxon>
        <taxon>Spermatophyta</taxon>
        <taxon>Magnoliopsida</taxon>
        <taxon>Liliopsida</taxon>
        <taxon>Poales</taxon>
        <taxon>Poaceae</taxon>
        <taxon>BOP clade</taxon>
        <taxon>Pooideae</taxon>
        <taxon>Triticodae</taxon>
        <taxon>Triticeae</taxon>
        <taxon>Triticinae</taxon>
        <taxon>Triticum</taxon>
    </lineage>
</organism>
<dbReference type="Gramene" id="TraesCS3B03G1383000.1">
    <property type="protein sequence ID" value="TraesCS3B03G1383000.1.CDS1"/>
    <property type="gene ID" value="TraesCS3B03G1383000"/>
</dbReference>